<dbReference type="GO" id="GO:0043005">
    <property type="term" value="C:neuron projection"/>
    <property type="evidence" value="ECO:0007669"/>
    <property type="project" value="TreeGrafter"/>
</dbReference>
<dbReference type="InterPro" id="IPR036179">
    <property type="entry name" value="Ig-like_dom_sf"/>
</dbReference>
<keyword evidence="4" id="KW-0393">Immunoglobulin domain</keyword>
<dbReference type="SUPFAM" id="SSF48726">
    <property type="entry name" value="Immunoglobulin"/>
    <property type="match status" value="6"/>
</dbReference>
<dbReference type="GO" id="GO:0003007">
    <property type="term" value="P:heart morphogenesis"/>
    <property type="evidence" value="ECO:0007669"/>
    <property type="project" value="UniProtKB-ARBA"/>
</dbReference>
<feature type="domain" description="Ig-like" evidence="5">
    <location>
        <begin position="393"/>
        <end position="481"/>
    </location>
</feature>
<dbReference type="CDD" id="cd00096">
    <property type="entry name" value="Ig"/>
    <property type="match status" value="1"/>
</dbReference>
<dbReference type="Pfam" id="PF07679">
    <property type="entry name" value="I-set"/>
    <property type="match status" value="6"/>
</dbReference>
<dbReference type="InterPro" id="IPR003598">
    <property type="entry name" value="Ig_sub2"/>
</dbReference>
<evidence type="ECO:0000256" key="3">
    <source>
        <dbReference type="ARBA" id="ARBA00023157"/>
    </source>
</evidence>
<protein>
    <recommendedName>
        <fullName evidence="5">Ig-like domain-containing protein</fullName>
    </recommendedName>
</protein>
<dbReference type="PANTHER" id="PTHR12231:SF218">
    <property type="entry name" value="MICROFIBRILLAR-ASSOCIATED PROTEIN 3-LIKE"/>
    <property type="match status" value="1"/>
</dbReference>
<proteinExistence type="predicted"/>
<evidence type="ECO:0000313" key="6">
    <source>
        <dbReference type="Ensembl" id="ENSMMSP00000008363.1"/>
    </source>
</evidence>
<dbReference type="PROSITE" id="PS50835">
    <property type="entry name" value="IG_LIKE"/>
    <property type="match status" value="6"/>
</dbReference>
<evidence type="ECO:0000256" key="4">
    <source>
        <dbReference type="ARBA" id="ARBA00023319"/>
    </source>
</evidence>
<dbReference type="Ensembl" id="ENSMMST00000009255.1">
    <property type="protein sequence ID" value="ENSMMSP00000008363.1"/>
    <property type="gene ID" value="ENSMMSG00000006439.1"/>
</dbReference>
<dbReference type="FunFam" id="2.60.40.10:FF:000107">
    <property type="entry name" value="Myosin, light chain kinase a"/>
    <property type="match status" value="1"/>
</dbReference>
<name>A0A8C6CZW1_MOSMO</name>
<accession>A0A8C6CZW1</accession>
<dbReference type="InterPro" id="IPR007110">
    <property type="entry name" value="Ig-like_dom"/>
</dbReference>
<dbReference type="PANTHER" id="PTHR12231">
    <property type="entry name" value="CTX-RELATED TYPE I TRANSMEMBRANE PROTEIN"/>
    <property type="match status" value="1"/>
</dbReference>
<sequence>MQAFNQSHSPPIPIPLFSIEPATIIEEAVSIDVTQGDPATLQVKFSGTKEITAKWFKDGQELTLGQKYKISVTDTVSVLKIISTEKRDSGEYTFEVQNDVGRSSCKANLIIPPSFTKKLKKMDSIKGSSIDLECIVAGSHPISIQWFKDDQEITASEKYKFSFHDNTAFLEISQLEGSDSGTYTCSATNKAGHNQCSGHLTVKEPPYFLEKPQSQDVNPNTRVQLKALVGGTAPMTIKWFKDNKELHSGAARSVWKDDTSTILELFSAKAADSGTYICQLSNDVGTATTKASLFVKEPPQFIKKPSPVLVLRNGQSTTFECQITGTPEIRVSWYLDGNEITAVEKHGISFIDGLATFQISGARVENSGTYVCEAQNDAGTASCSIELKVKEPPTFIRELKPVEVVKDSDVELECEVMGTSPFQVTWLRNNKEIRSSKKYTLTDRVSVFNLNINRCDPSDTGDYQCIVSNEGGSCSCSARVSLKEPPSFIKKIENITTVLKSSATFQSTVAGSPPISVTWLKDDQILDEDDNVHISFVNNVATLQIRSVDNGHSGRYTCQAKNESGVERCYAFLLVQGV</sequence>
<reference evidence="6" key="1">
    <citation type="submission" date="2025-08" db="UniProtKB">
        <authorList>
            <consortium name="Ensembl"/>
        </authorList>
    </citation>
    <scope>IDENTIFICATION</scope>
</reference>
<dbReference type="InterPro" id="IPR013783">
    <property type="entry name" value="Ig-like_fold"/>
</dbReference>
<dbReference type="Proteomes" id="UP000694544">
    <property type="component" value="Unplaced"/>
</dbReference>
<dbReference type="FunFam" id="2.60.40.10:FF:000022">
    <property type="entry name" value="Cardiac titin"/>
    <property type="match status" value="5"/>
</dbReference>
<organism evidence="6 7">
    <name type="scientific">Moschus moschiferus</name>
    <name type="common">Siberian musk deer</name>
    <name type="synonym">Moschus sibiricus</name>
    <dbReference type="NCBI Taxonomy" id="68415"/>
    <lineage>
        <taxon>Eukaryota</taxon>
        <taxon>Metazoa</taxon>
        <taxon>Chordata</taxon>
        <taxon>Craniata</taxon>
        <taxon>Vertebrata</taxon>
        <taxon>Euteleostomi</taxon>
        <taxon>Mammalia</taxon>
        <taxon>Eutheria</taxon>
        <taxon>Laurasiatheria</taxon>
        <taxon>Artiodactyla</taxon>
        <taxon>Ruminantia</taxon>
        <taxon>Pecora</taxon>
        <taxon>Moschidae</taxon>
        <taxon>Moschus</taxon>
    </lineage>
</organism>
<dbReference type="SMART" id="SM00406">
    <property type="entry name" value="IGv"/>
    <property type="match status" value="3"/>
</dbReference>
<keyword evidence="1" id="KW-0732">Signal</keyword>
<evidence type="ECO:0000256" key="2">
    <source>
        <dbReference type="ARBA" id="ARBA00022737"/>
    </source>
</evidence>
<keyword evidence="7" id="KW-1185">Reference proteome</keyword>
<dbReference type="AlphaFoldDB" id="A0A8C6CZW1"/>
<dbReference type="GeneTree" id="ENSGT01110000267173"/>
<dbReference type="InterPro" id="IPR051170">
    <property type="entry name" value="Neural/epithelial_adhesion"/>
</dbReference>
<feature type="domain" description="Ig-like" evidence="5">
    <location>
        <begin position="486"/>
        <end position="564"/>
    </location>
</feature>
<evidence type="ECO:0000313" key="7">
    <source>
        <dbReference type="Proteomes" id="UP000694544"/>
    </source>
</evidence>
<feature type="domain" description="Ig-like" evidence="5">
    <location>
        <begin position="113"/>
        <end position="201"/>
    </location>
</feature>
<feature type="domain" description="Ig-like" evidence="5">
    <location>
        <begin position="206"/>
        <end position="294"/>
    </location>
</feature>
<dbReference type="SMART" id="SM00409">
    <property type="entry name" value="IG"/>
    <property type="match status" value="6"/>
</dbReference>
<keyword evidence="2" id="KW-0677">Repeat</keyword>
<evidence type="ECO:0000259" key="5">
    <source>
        <dbReference type="PROSITE" id="PS50835"/>
    </source>
</evidence>
<dbReference type="InterPro" id="IPR003599">
    <property type="entry name" value="Ig_sub"/>
</dbReference>
<dbReference type="InterPro" id="IPR013106">
    <property type="entry name" value="Ig_V-set"/>
</dbReference>
<dbReference type="InterPro" id="IPR013098">
    <property type="entry name" value="Ig_I-set"/>
</dbReference>
<dbReference type="GO" id="GO:0055013">
    <property type="term" value="P:cardiac muscle cell development"/>
    <property type="evidence" value="ECO:0007669"/>
    <property type="project" value="UniProtKB-ARBA"/>
</dbReference>
<reference evidence="6" key="2">
    <citation type="submission" date="2025-09" db="UniProtKB">
        <authorList>
            <consortium name="Ensembl"/>
        </authorList>
    </citation>
    <scope>IDENTIFICATION</scope>
</reference>
<dbReference type="SMART" id="SM00408">
    <property type="entry name" value="IGc2"/>
    <property type="match status" value="6"/>
</dbReference>
<feature type="domain" description="Ig-like" evidence="5">
    <location>
        <begin position="21"/>
        <end position="110"/>
    </location>
</feature>
<evidence type="ECO:0000256" key="1">
    <source>
        <dbReference type="ARBA" id="ARBA00022729"/>
    </source>
</evidence>
<dbReference type="Gene3D" id="2.60.40.10">
    <property type="entry name" value="Immunoglobulins"/>
    <property type="match status" value="6"/>
</dbReference>
<feature type="domain" description="Ig-like" evidence="5">
    <location>
        <begin position="299"/>
        <end position="388"/>
    </location>
</feature>
<keyword evidence="3" id="KW-1015">Disulfide bond</keyword>